<dbReference type="Proteomes" id="UP000216345">
    <property type="component" value="Unassembled WGS sequence"/>
</dbReference>
<reference evidence="1 2" key="1">
    <citation type="submission" date="2017-07" db="EMBL/GenBank/DDBJ databases">
        <title>Phylogenetic study on the rhizospheric bacterium Ochrobactrum sp. A44.</title>
        <authorList>
            <person name="Krzyzanowska D.M."/>
            <person name="Ossowicki A."/>
            <person name="Rajewska M."/>
            <person name="Maciag T."/>
            <person name="Kaczynski Z."/>
            <person name="Czerwicka M."/>
            <person name="Jafra S."/>
        </authorList>
    </citation>
    <scope>NUCLEOTIDE SEQUENCE [LARGE SCALE GENOMIC DNA]</scope>
    <source>
        <strain evidence="1 2">PR17</strain>
    </source>
</reference>
<proteinExistence type="predicted"/>
<dbReference type="AlphaFoldDB" id="A0A256FPL8"/>
<evidence type="ECO:0000313" key="1">
    <source>
        <dbReference type="EMBL" id="OYR16777.1"/>
    </source>
</evidence>
<dbReference type="EMBL" id="NNRK01000021">
    <property type="protein sequence ID" value="OYR16777.1"/>
    <property type="molecule type" value="Genomic_DNA"/>
</dbReference>
<protein>
    <submittedName>
        <fullName evidence="1">Uncharacterized protein</fullName>
    </submittedName>
</protein>
<keyword evidence="2" id="KW-1185">Reference proteome</keyword>
<sequence length="62" mass="7158">MRKRAGIERQITAFGYDLACAKMGIALDGQINPAQLSHRLTFLQTAFKFFHRFRIVINHPIQ</sequence>
<accession>A0A256FPL8</accession>
<name>A0A256FPL8_9HYPH</name>
<evidence type="ECO:0000313" key="2">
    <source>
        <dbReference type="Proteomes" id="UP000216345"/>
    </source>
</evidence>
<organism evidence="1 2">
    <name type="scientific">Brucella rhizosphaerae</name>
    <dbReference type="NCBI Taxonomy" id="571254"/>
    <lineage>
        <taxon>Bacteria</taxon>
        <taxon>Pseudomonadati</taxon>
        <taxon>Pseudomonadota</taxon>
        <taxon>Alphaproteobacteria</taxon>
        <taxon>Hyphomicrobiales</taxon>
        <taxon>Brucellaceae</taxon>
        <taxon>Brucella/Ochrobactrum group</taxon>
        <taxon>Brucella</taxon>
    </lineage>
</organism>
<comment type="caution">
    <text evidence="1">The sequence shown here is derived from an EMBL/GenBank/DDBJ whole genome shotgun (WGS) entry which is preliminary data.</text>
</comment>
<gene>
    <name evidence="1" type="ORF">CEV32_4118</name>
</gene>